<dbReference type="Gene3D" id="3.30.420.10">
    <property type="entry name" value="Ribonuclease H-like superfamily/Ribonuclease H"/>
    <property type="match status" value="1"/>
</dbReference>
<sequence>MLPEGIVITRDGVSEGQYRMVIEDELNAIKEACEEYGNLHNQESWKPRFTLVISCILCFRLFQCHQLVNFFTLDANPLPGTVVDTDVVRNDLTEFYMLNHRPVQVREFWLFSNSIIDLLI</sequence>
<protein>
    <recommendedName>
        <fullName evidence="1">Piwi domain-containing protein</fullName>
    </recommendedName>
</protein>
<dbReference type="PROSITE" id="PS50822">
    <property type="entry name" value="PIWI"/>
    <property type="match status" value="1"/>
</dbReference>
<dbReference type="SUPFAM" id="SSF53098">
    <property type="entry name" value="Ribonuclease H-like"/>
    <property type="match status" value="1"/>
</dbReference>
<keyword evidence="3" id="KW-1185">Reference proteome</keyword>
<dbReference type="AlphaFoldDB" id="A0A3P7J2S4"/>
<gene>
    <name evidence="2" type="ORF">SVUK_LOCUS14738</name>
</gene>
<dbReference type="Proteomes" id="UP000270094">
    <property type="component" value="Unassembled WGS sequence"/>
</dbReference>
<dbReference type="GO" id="GO:0003676">
    <property type="term" value="F:nucleic acid binding"/>
    <property type="evidence" value="ECO:0007669"/>
    <property type="project" value="InterPro"/>
</dbReference>
<proteinExistence type="predicted"/>
<dbReference type="Pfam" id="PF02171">
    <property type="entry name" value="Piwi"/>
    <property type="match status" value="1"/>
</dbReference>
<dbReference type="PANTHER" id="PTHR22891">
    <property type="entry name" value="EUKARYOTIC TRANSLATION INITIATION FACTOR 2C"/>
    <property type="match status" value="1"/>
</dbReference>
<name>A0A3P7J2S4_STRVU</name>
<evidence type="ECO:0000313" key="2">
    <source>
        <dbReference type="EMBL" id="VDM79740.1"/>
    </source>
</evidence>
<reference evidence="2 3" key="1">
    <citation type="submission" date="2018-11" db="EMBL/GenBank/DDBJ databases">
        <authorList>
            <consortium name="Pathogen Informatics"/>
        </authorList>
    </citation>
    <scope>NUCLEOTIDE SEQUENCE [LARGE SCALE GENOMIC DNA]</scope>
</reference>
<dbReference type="OrthoDB" id="10252740at2759"/>
<accession>A0A3P7J2S4</accession>
<dbReference type="EMBL" id="UYYB01106180">
    <property type="protein sequence ID" value="VDM79740.1"/>
    <property type="molecule type" value="Genomic_DNA"/>
</dbReference>
<dbReference type="InterPro" id="IPR003165">
    <property type="entry name" value="Piwi"/>
</dbReference>
<organism evidence="2 3">
    <name type="scientific">Strongylus vulgaris</name>
    <name type="common">Blood worm</name>
    <dbReference type="NCBI Taxonomy" id="40348"/>
    <lineage>
        <taxon>Eukaryota</taxon>
        <taxon>Metazoa</taxon>
        <taxon>Ecdysozoa</taxon>
        <taxon>Nematoda</taxon>
        <taxon>Chromadorea</taxon>
        <taxon>Rhabditida</taxon>
        <taxon>Rhabditina</taxon>
        <taxon>Rhabditomorpha</taxon>
        <taxon>Strongyloidea</taxon>
        <taxon>Strongylidae</taxon>
        <taxon>Strongylus</taxon>
    </lineage>
</organism>
<evidence type="ECO:0000259" key="1">
    <source>
        <dbReference type="PROSITE" id="PS50822"/>
    </source>
</evidence>
<feature type="domain" description="Piwi" evidence="1">
    <location>
        <begin position="1"/>
        <end position="53"/>
    </location>
</feature>
<evidence type="ECO:0000313" key="3">
    <source>
        <dbReference type="Proteomes" id="UP000270094"/>
    </source>
</evidence>
<dbReference type="InterPro" id="IPR012337">
    <property type="entry name" value="RNaseH-like_sf"/>
</dbReference>
<dbReference type="InterPro" id="IPR036397">
    <property type="entry name" value="RNaseH_sf"/>
</dbReference>